<evidence type="ECO:0000259" key="9">
    <source>
        <dbReference type="Pfam" id="PF02224"/>
    </source>
</evidence>
<keyword evidence="8" id="KW-0963">Cytoplasm</keyword>
<evidence type="ECO:0000256" key="3">
    <source>
        <dbReference type="ARBA" id="ARBA00022741"/>
    </source>
</evidence>
<dbReference type="Pfam" id="PF02224">
    <property type="entry name" value="Cytidylate_kin"/>
    <property type="match status" value="1"/>
</dbReference>
<evidence type="ECO:0000256" key="4">
    <source>
        <dbReference type="ARBA" id="ARBA00022777"/>
    </source>
</evidence>
<reference evidence="10 11" key="1">
    <citation type="submission" date="2014-08" db="EMBL/GenBank/DDBJ databases">
        <title>Chaperone-usher fimbriae in a diverse selection of Gallibacterium genomes.</title>
        <authorList>
            <person name="Kudirkiene E."/>
            <person name="Bager R.J."/>
            <person name="Johnson T.J."/>
            <person name="Bojesen A.M."/>
        </authorList>
    </citation>
    <scope>NUCLEOTIDE SEQUENCE [LARGE SCALE GENOMIC DNA]</scope>
    <source>
        <strain evidence="10 11">CCM5976</strain>
    </source>
</reference>
<comment type="caution">
    <text evidence="10">The sequence shown here is derived from an EMBL/GenBank/DDBJ whole genome shotgun (WGS) entry which is preliminary data.</text>
</comment>
<feature type="domain" description="Cytidylate kinase" evidence="9">
    <location>
        <begin position="6"/>
        <end position="220"/>
    </location>
</feature>
<proteinExistence type="inferred from homology"/>
<organism evidence="10 11">
    <name type="scientific">Gallibacterium genomosp. 2</name>
    <dbReference type="NCBI Taxonomy" id="155517"/>
    <lineage>
        <taxon>Bacteria</taxon>
        <taxon>Pseudomonadati</taxon>
        <taxon>Pseudomonadota</taxon>
        <taxon>Gammaproteobacteria</taxon>
        <taxon>Pasteurellales</taxon>
        <taxon>Pasteurellaceae</taxon>
        <taxon>Gallibacterium</taxon>
    </lineage>
</organism>
<dbReference type="EMBL" id="JPXY01000017">
    <property type="protein sequence ID" value="KGQ32978.1"/>
    <property type="molecule type" value="Genomic_DNA"/>
</dbReference>
<dbReference type="PANTHER" id="PTHR21299">
    <property type="entry name" value="CYTIDYLATE KINASE/PANTOATE-BETA-ALANINE LIGASE"/>
    <property type="match status" value="1"/>
</dbReference>
<keyword evidence="5 8" id="KW-0067">ATP-binding</keyword>
<dbReference type="SUPFAM" id="SSF52540">
    <property type="entry name" value="P-loop containing nucleoside triphosphate hydrolases"/>
    <property type="match status" value="1"/>
</dbReference>
<dbReference type="PANTHER" id="PTHR21299:SF2">
    <property type="entry name" value="CYTIDYLATE KINASE"/>
    <property type="match status" value="1"/>
</dbReference>
<dbReference type="AlphaFoldDB" id="A0A0A2XL86"/>
<sequence>MTTTIITVDGTSGVGKGTLCQALTQHFGFHLLDSGAIYRVFGLAAAQHNIDFSDEKALSVFAKTINISFSSDKNGVKTFLNQEDVSDIIRTQQVADYASRIAIYPQVRAALLQKQRDFAQAPGLVADGRDMGTVVFQEAQIKFFLDASAEERAKRRLKQLQEKGINGNFAQILSEIQERDYRDRNRAVAPLKPADDAILLDSSSLSINDVFTLALQHIHQRCPYLG</sequence>
<dbReference type="InterPro" id="IPR027417">
    <property type="entry name" value="P-loop_NTPase"/>
</dbReference>
<name>A0A0A2XL86_9PAST</name>
<keyword evidence="11" id="KW-1185">Reference proteome</keyword>
<evidence type="ECO:0000256" key="6">
    <source>
        <dbReference type="ARBA" id="ARBA00047615"/>
    </source>
</evidence>
<evidence type="ECO:0000256" key="5">
    <source>
        <dbReference type="ARBA" id="ARBA00022840"/>
    </source>
</evidence>
<evidence type="ECO:0000256" key="8">
    <source>
        <dbReference type="HAMAP-Rule" id="MF_00238"/>
    </source>
</evidence>
<dbReference type="Proteomes" id="UP000030418">
    <property type="component" value="Unassembled WGS sequence"/>
</dbReference>
<evidence type="ECO:0000256" key="2">
    <source>
        <dbReference type="ARBA" id="ARBA00022679"/>
    </source>
</evidence>
<evidence type="ECO:0000256" key="7">
    <source>
        <dbReference type="ARBA" id="ARBA00048478"/>
    </source>
</evidence>
<gene>
    <name evidence="8" type="primary">cmk</name>
    <name evidence="10" type="ORF">P375_04075</name>
</gene>
<evidence type="ECO:0000313" key="11">
    <source>
        <dbReference type="Proteomes" id="UP000030418"/>
    </source>
</evidence>
<keyword evidence="2 8" id="KW-0808">Transferase</keyword>
<dbReference type="HAMAP" id="MF_00238">
    <property type="entry name" value="Cytidyl_kinase_type1"/>
    <property type="match status" value="1"/>
</dbReference>
<dbReference type="CDD" id="cd02020">
    <property type="entry name" value="CMPK"/>
    <property type="match status" value="1"/>
</dbReference>
<evidence type="ECO:0000256" key="1">
    <source>
        <dbReference type="ARBA" id="ARBA00009427"/>
    </source>
</evidence>
<dbReference type="GO" id="GO:0005524">
    <property type="term" value="F:ATP binding"/>
    <property type="evidence" value="ECO:0007669"/>
    <property type="project" value="UniProtKB-UniRule"/>
</dbReference>
<keyword evidence="4 8" id="KW-0418">Kinase</keyword>
<protein>
    <recommendedName>
        <fullName evidence="8">Cytidylate kinase</fullName>
        <shortName evidence="8">CK</shortName>
        <ecNumber evidence="8">2.7.4.25</ecNumber>
    </recommendedName>
    <alternativeName>
        <fullName evidence="8">Cytidine monophosphate kinase</fullName>
        <shortName evidence="8">CMP kinase</shortName>
    </alternativeName>
</protein>
<dbReference type="RefSeq" id="WP_039134616.1">
    <property type="nucleotide sequence ID" value="NZ_JPXY01000017.1"/>
</dbReference>
<dbReference type="InterPro" id="IPR011994">
    <property type="entry name" value="Cytidylate_kinase_dom"/>
</dbReference>
<dbReference type="GO" id="GO:0036431">
    <property type="term" value="F:dCMP kinase activity"/>
    <property type="evidence" value="ECO:0007669"/>
    <property type="project" value="InterPro"/>
</dbReference>
<dbReference type="InterPro" id="IPR003136">
    <property type="entry name" value="Cytidylate_kin"/>
</dbReference>
<dbReference type="GO" id="GO:0006220">
    <property type="term" value="P:pyrimidine nucleotide metabolic process"/>
    <property type="evidence" value="ECO:0007669"/>
    <property type="project" value="UniProtKB-UniRule"/>
</dbReference>
<dbReference type="GO" id="GO:0015949">
    <property type="term" value="P:nucleobase-containing small molecule interconversion"/>
    <property type="evidence" value="ECO:0007669"/>
    <property type="project" value="TreeGrafter"/>
</dbReference>
<keyword evidence="3 8" id="KW-0547">Nucleotide-binding</keyword>
<dbReference type="Gene3D" id="3.40.50.300">
    <property type="entry name" value="P-loop containing nucleotide triphosphate hydrolases"/>
    <property type="match status" value="1"/>
</dbReference>
<comment type="catalytic activity">
    <reaction evidence="6 8">
        <text>dCMP + ATP = dCDP + ADP</text>
        <dbReference type="Rhea" id="RHEA:25094"/>
        <dbReference type="ChEBI" id="CHEBI:30616"/>
        <dbReference type="ChEBI" id="CHEBI:57566"/>
        <dbReference type="ChEBI" id="CHEBI:58593"/>
        <dbReference type="ChEBI" id="CHEBI:456216"/>
        <dbReference type="EC" id="2.7.4.25"/>
    </reaction>
</comment>
<dbReference type="GO" id="GO:0036430">
    <property type="term" value="F:CMP kinase activity"/>
    <property type="evidence" value="ECO:0007669"/>
    <property type="project" value="RHEA"/>
</dbReference>
<comment type="subcellular location">
    <subcellularLocation>
        <location evidence="8">Cytoplasm</location>
    </subcellularLocation>
</comment>
<evidence type="ECO:0000313" key="10">
    <source>
        <dbReference type="EMBL" id="KGQ32978.1"/>
    </source>
</evidence>
<dbReference type="EC" id="2.7.4.25" evidence="8"/>
<accession>A0A0A2XL86</accession>
<comment type="catalytic activity">
    <reaction evidence="7 8">
        <text>CMP + ATP = CDP + ADP</text>
        <dbReference type="Rhea" id="RHEA:11600"/>
        <dbReference type="ChEBI" id="CHEBI:30616"/>
        <dbReference type="ChEBI" id="CHEBI:58069"/>
        <dbReference type="ChEBI" id="CHEBI:60377"/>
        <dbReference type="ChEBI" id="CHEBI:456216"/>
        <dbReference type="EC" id="2.7.4.25"/>
    </reaction>
</comment>
<comment type="similarity">
    <text evidence="1 8">Belongs to the cytidylate kinase family. Type 1 subfamily.</text>
</comment>
<feature type="binding site" evidence="8">
    <location>
        <begin position="10"/>
        <end position="18"/>
    </location>
    <ligand>
        <name>ATP</name>
        <dbReference type="ChEBI" id="CHEBI:30616"/>
    </ligand>
</feature>
<dbReference type="NCBIfam" id="TIGR00017">
    <property type="entry name" value="cmk"/>
    <property type="match status" value="1"/>
</dbReference>
<dbReference type="GO" id="GO:0005829">
    <property type="term" value="C:cytosol"/>
    <property type="evidence" value="ECO:0007669"/>
    <property type="project" value="TreeGrafter"/>
</dbReference>